<dbReference type="PROSITE" id="PS51071">
    <property type="entry name" value="HTH_RPIR"/>
    <property type="match status" value="1"/>
</dbReference>
<dbReference type="PANTHER" id="PTHR30514">
    <property type="entry name" value="GLUCOKINASE"/>
    <property type="match status" value="1"/>
</dbReference>
<dbReference type="EMBL" id="JADOFV010000005">
    <property type="protein sequence ID" value="MBF7127970.1"/>
    <property type="molecule type" value="Genomic_DNA"/>
</dbReference>
<dbReference type="AlphaFoldDB" id="A0A512K7J7"/>
<evidence type="ECO:0000313" key="8">
    <source>
        <dbReference type="Proteomes" id="UP000472573"/>
    </source>
</evidence>
<evidence type="ECO:0000256" key="3">
    <source>
        <dbReference type="ARBA" id="ARBA00023163"/>
    </source>
</evidence>
<evidence type="ECO:0000313" key="6">
    <source>
        <dbReference type="EMBL" id="KAF0412617.1"/>
    </source>
</evidence>
<organism evidence="7 9">
    <name type="scientific">Pediococcus pentosaceus</name>
    <dbReference type="NCBI Taxonomy" id="1255"/>
    <lineage>
        <taxon>Bacteria</taxon>
        <taxon>Bacillati</taxon>
        <taxon>Bacillota</taxon>
        <taxon>Bacilli</taxon>
        <taxon>Lactobacillales</taxon>
        <taxon>Lactobacillaceae</taxon>
        <taxon>Pediococcus</taxon>
    </lineage>
</organism>
<dbReference type="GO" id="GO:1901135">
    <property type="term" value="P:carbohydrate derivative metabolic process"/>
    <property type="evidence" value="ECO:0007669"/>
    <property type="project" value="InterPro"/>
</dbReference>
<dbReference type="SUPFAM" id="SSF46689">
    <property type="entry name" value="Homeodomain-like"/>
    <property type="match status" value="1"/>
</dbReference>
<dbReference type="PROSITE" id="PS51464">
    <property type="entry name" value="SIS"/>
    <property type="match status" value="1"/>
</dbReference>
<dbReference type="Pfam" id="PF01418">
    <property type="entry name" value="HTH_6"/>
    <property type="match status" value="1"/>
</dbReference>
<dbReference type="RefSeq" id="WP_004166877.1">
    <property type="nucleotide sequence ID" value="NZ_BJZY01000005.1"/>
</dbReference>
<dbReference type="InterPro" id="IPR000281">
    <property type="entry name" value="HTH_RpiR"/>
</dbReference>
<dbReference type="Gene3D" id="3.40.50.10490">
    <property type="entry name" value="Glucose-6-phosphate isomerase like protein, domain 1"/>
    <property type="match status" value="1"/>
</dbReference>
<dbReference type="CDD" id="cd05013">
    <property type="entry name" value="SIS_RpiR"/>
    <property type="match status" value="1"/>
</dbReference>
<dbReference type="GO" id="GO:0097367">
    <property type="term" value="F:carbohydrate derivative binding"/>
    <property type="evidence" value="ECO:0007669"/>
    <property type="project" value="InterPro"/>
</dbReference>
<feature type="domain" description="SIS" evidence="5">
    <location>
        <begin position="113"/>
        <end position="253"/>
    </location>
</feature>
<dbReference type="InterPro" id="IPR036388">
    <property type="entry name" value="WH-like_DNA-bd_sf"/>
</dbReference>
<reference evidence="6" key="2">
    <citation type="submission" date="2019-12" db="EMBL/GenBank/DDBJ databases">
        <title>SpeciesPrimer: A bioinformatics pipeline dedicated to the design of qPCR primers for the quantification of bacterial species.</title>
        <authorList>
            <person name="Dreier M."/>
            <person name="Berthoud H."/>
            <person name="Shani N."/>
            <person name="Wechsler D."/>
            <person name="Junier P."/>
        </authorList>
    </citation>
    <scope>NUCLEOTIDE SEQUENCE</scope>
    <source>
        <strain evidence="6">FAM13073</strain>
    </source>
</reference>
<dbReference type="EMBL" id="WENB01000005">
    <property type="protein sequence ID" value="KAF0412617.1"/>
    <property type="molecule type" value="Genomic_DNA"/>
</dbReference>
<proteinExistence type="predicted"/>
<dbReference type="GO" id="GO:0003700">
    <property type="term" value="F:DNA-binding transcription factor activity"/>
    <property type="evidence" value="ECO:0007669"/>
    <property type="project" value="InterPro"/>
</dbReference>
<dbReference type="SUPFAM" id="SSF53697">
    <property type="entry name" value="SIS domain"/>
    <property type="match status" value="1"/>
</dbReference>
<protein>
    <submittedName>
        <fullName evidence="7">MurR/RpiR family transcriptional regulator</fullName>
    </submittedName>
    <submittedName>
        <fullName evidence="6">SIS domain-containing protein</fullName>
    </submittedName>
</protein>
<evidence type="ECO:0000313" key="7">
    <source>
        <dbReference type="EMBL" id="MBF7127970.1"/>
    </source>
</evidence>
<accession>A0A512K7J7</accession>
<dbReference type="InterPro" id="IPR001347">
    <property type="entry name" value="SIS_dom"/>
</dbReference>
<dbReference type="InterPro" id="IPR035472">
    <property type="entry name" value="RpiR-like_SIS"/>
</dbReference>
<sequence length="270" mass="30363">MNIIDVVEQKYPSLSRQERKIALKVIQHPADVKKMNINTLSKKAEVSTATVTRFVKKMGYPDFSQFKLGLAEATSNITENVDNAPLPDQVTDFYNQMITGTWKRINQKTLNQVAMLIKNAPRVFIFGLGSSGYNAQELSQRLMRMGINAFAPSDSHTMYISSSIMQKDDLLIVLSVSGKSNEVNEAVAVAKQHQLKVVSITAFDDSPLAEMSDYQLSVQYSEFVDNTQFINSQLGVVYIIDILSTMLLQNETYKARYQQTVAAILNRKMK</sequence>
<dbReference type="Proteomes" id="UP000472573">
    <property type="component" value="Unassembled WGS sequence"/>
</dbReference>
<dbReference type="Gene3D" id="1.10.10.10">
    <property type="entry name" value="Winged helix-like DNA-binding domain superfamily/Winged helix DNA-binding domain"/>
    <property type="match status" value="1"/>
</dbReference>
<dbReference type="InterPro" id="IPR046348">
    <property type="entry name" value="SIS_dom_sf"/>
</dbReference>
<evidence type="ECO:0000259" key="5">
    <source>
        <dbReference type="PROSITE" id="PS51464"/>
    </source>
</evidence>
<keyword evidence="2" id="KW-0238">DNA-binding</keyword>
<dbReference type="PANTHER" id="PTHR30514:SF21">
    <property type="entry name" value="RPIR-FAMILY TRANSCRIPTIONAL REGULATOR"/>
    <property type="match status" value="1"/>
</dbReference>
<keyword evidence="8" id="KW-1185">Reference proteome</keyword>
<evidence type="ECO:0000313" key="9">
    <source>
        <dbReference type="Proteomes" id="UP000743107"/>
    </source>
</evidence>
<dbReference type="GO" id="GO:0003677">
    <property type="term" value="F:DNA binding"/>
    <property type="evidence" value="ECO:0007669"/>
    <property type="project" value="UniProtKB-KW"/>
</dbReference>
<dbReference type="Pfam" id="PF01380">
    <property type="entry name" value="SIS"/>
    <property type="match status" value="1"/>
</dbReference>
<dbReference type="InterPro" id="IPR047640">
    <property type="entry name" value="RpiR-like"/>
</dbReference>
<evidence type="ECO:0000259" key="4">
    <source>
        <dbReference type="PROSITE" id="PS51071"/>
    </source>
</evidence>
<name>A0A512K7J7_PEDPE</name>
<dbReference type="Proteomes" id="UP000743107">
    <property type="component" value="Unassembled WGS sequence"/>
</dbReference>
<reference evidence="7" key="4">
    <citation type="submission" date="2020-11" db="EMBL/GenBank/DDBJ databases">
        <title>Antibiotic susceptibility profiles of Pediococcus pentosaceus from various origins and their implications for the safety assessment of strains with food-technology applications.</title>
        <authorList>
            <person name="Shani N."/>
            <person name="Oberhaensli S."/>
            <person name="Arias E."/>
        </authorList>
    </citation>
    <scope>NUCLEOTIDE SEQUENCE</scope>
    <source>
        <strain evidence="7">FAM 19164</strain>
    </source>
</reference>
<reference evidence="8" key="3">
    <citation type="submission" date="2020-03" db="EMBL/GenBank/DDBJ databases">
        <title>SpeciesPrimer: A bioinformatics pipeline dedicated to the design of qPCR primers for the quantification of bacterial species.</title>
        <authorList>
            <person name="Dreier M."/>
            <person name="Berthoud H."/>
            <person name="Shani N."/>
            <person name="Wechsler D."/>
            <person name="Junier P."/>
        </authorList>
    </citation>
    <scope>NUCLEOTIDE SEQUENCE [LARGE SCALE GENOMIC DNA]</scope>
    <source>
        <strain evidence="8">FAM13073</strain>
    </source>
</reference>
<feature type="domain" description="HTH rpiR-type" evidence="4">
    <location>
        <begin position="1"/>
        <end position="77"/>
    </location>
</feature>
<dbReference type="InterPro" id="IPR009057">
    <property type="entry name" value="Homeodomain-like_sf"/>
</dbReference>
<gene>
    <name evidence="6" type="ORF">GBO79_08630</name>
    <name evidence="7" type="ORF">ITQ97_09190</name>
</gene>
<comment type="caution">
    <text evidence="7">The sequence shown here is derived from an EMBL/GenBank/DDBJ whole genome shotgun (WGS) entry which is preliminary data.</text>
</comment>
<keyword evidence="3" id="KW-0804">Transcription</keyword>
<evidence type="ECO:0000256" key="1">
    <source>
        <dbReference type="ARBA" id="ARBA00023015"/>
    </source>
</evidence>
<evidence type="ECO:0000256" key="2">
    <source>
        <dbReference type="ARBA" id="ARBA00023125"/>
    </source>
</evidence>
<keyword evidence="1" id="KW-0805">Transcription regulation</keyword>
<reference evidence="6" key="1">
    <citation type="submission" date="2019-10" db="EMBL/GenBank/DDBJ databases">
        <authorList>
            <person name="Irmler S."/>
            <person name="Berthoud H."/>
            <person name="Roetschi A."/>
            <person name="Arias E."/>
            <person name="Shani N."/>
            <person name="Wuethrich D."/>
            <person name="Bruggmann R."/>
        </authorList>
    </citation>
    <scope>NUCLEOTIDE SEQUENCE</scope>
    <source>
        <strain evidence="6">FAM13073</strain>
    </source>
</reference>